<feature type="binding site" evidence="5">
    <location>
        <position position="460"/>
    </location>
    <ligand>
        <name>Zn(2+)</name>
        <dbReference type="ChEBI" id="CHEBI:29105"/>
    </ligand>
</feature>
<sequence length="498" mass="56418">MACKARTVTIDAFQSATSTSASTPYEDTPLIRSRRRHSFQHARRSSCDYDADAVFLRVEVFLAELERRLQWLEEYRKSHMEQIDASMRRGYAALEAVRDSCCAASGELMGGGKKRAKILVETLEDRYNEALATKETLGEKAYAGMRLMESFLNEIESRSHLVREGGIYGALDDGWKAVDSSLSHAREAVDEGMGRARRAKEALRESIDHAIQLAQANRLIHYKDLPHPWRVNPHIHQGYRFMTSPVECVTSMFFFSNELVNIWSHLIGLFIVLSVAFYFYPLNPNFDLSTKADIMIAAVFFFAACKCLVCSTIWHTMNGIANQKVMERFACVDYTGISFLVAASIMTTEYTAFYCEPTSRWIYILLTFSLGVGGVILPWHPTFNHPNMSWARVAFYCTMALTGFAPIAQLSYTRSFTWCLYFYAPVMKSLLVYGLGAFIYASQIPERWLPGWFDYCGASHNIWHIAVLGGILFHYCAMQELFAGAFVRAQGECPNLAS</sequence>
<evidence type="ECO:0000256" key="5">
    <source>
        <dbReference type="PIRSR" id="PIRSR604254-1"/>
    </source>
</evidence>
<keyword evidence="5" id="KW-0862">Zinc</keyword>
<feature type="transmembrane region" description="Helical" evidence="7">
    <location>
        <begin position="420"/>
        <end position="441"/>
    </location>
</feature>
<feature type="transmembrane region" description="Helical" evidence="7">
    <location>
        <begin position="461"/>
        <end position="478"/>
    </location>
</feature>
<keyword evidence="6" id="KW-0175">Coiled coil</keyword>
<evidence type="ECO:0000256" key="4">
    <source>
        <dbReference type="ARBA" id="ARBA00023136"/>
    </source>
</evidence>
<dbReference type="AlphaFoldDB" id="A0AAD4KTZ3"/>
<feature type="transmembrane region" description="Helical" evidence="7">
    <location>
        <begin position="262"/>
        <end position="282"/>
    </location>
</feature>
<dbReference type="Pfam" id="PF03006">
    <property type="entry name" value="HlyIII"/>
    <property type="match status" value="1"/>
</dbReference>
<evidence type="ECO:0000256" key="2">
    <source>
        <dbReference type="ARBA" id="ARBA00022692"/>
    </source>
</evidence>
<evidence type="ECO:0000313" key="8">
    <source>
        <dbReference type="EMBL" id="KAH8700828.1"/>
    </source>
</evidence>
<name>A0AAD4KTZ3_9EURO</name>
<feature type="transmembrane region" description="Helical" evidence="7">
    <location>
        <begin position="393"/>
        <end position="413"/>
    </location>
</feature>
<feature type="transmembrane region" description="Helical" evidence="7">
    <location>
        <begin position="294"/>
        <end position="314"/>
    </location>
</feature>
<keyword evidence="2 7" id="KW-0812">Transmembrane</keyword>
<dbReference type="Proteomes" id="UP001201262">
    <property type="component" value="Unassembled WGS sequence"/>
</dbReference>
<dbReference type="PANTHER" id="PTHR20855:SF97">
    <property type="entry name" value="ADIPOR-LIKE RECEPTOR IZH3-RELATED"/>
    <property type="match status" value="1"/>
</dbReference>
<dbReference type="GO" id="GO:0016020">
    <property type="term" value="C:membrane"/>
    <property type="evidence" value="ECO:0007669"/>
    <property type="project" value="UniProtKB-SubCell"/>
</dbReference>
<dbReference type="GO" id="GO:0038023">
    <property type="term" value="F:signaling receptor activity"/>
    <property type="evidence" value="ECO:0007669"/>
    <property type="project" value="TreeGrafter"/>
</dbReference>
<keyword evidence="5" id="KW-0479">Metal-binding</keyword>
<keyword evidence="9" id="KW-1185">Reference proteome</keyword>
<comment type="caution">
    <text evidence="8">The sequence shown here is derived from an EMBL/GenBank/DDBJ whole genome shotgun (WGS) entry which is preliminary data.</text>
</comment>
<evidence type="ECO:0000256" key="6">
    <source>
        <dbReference type="SAM" id="Coils"/>
    </source>
</evidence>
<dbReference type="RefSeq" id="XP_046074534.1">
    <property type="nucleotide sequence ID" value="XM_046212572.1"/>
</dbReference>
<dbReference type="InterPro" id="IPR004254">
    <property type="entry name" value="AdipoR/HlyIII-related"/>
</dbReference>
<evidence type="ECO:0000256" key="1">
    <source>
        <dbReference type="ARBA" id="ARBA00004141"/>
    </source>
</evidence>
<feature type="binding site" evidence="5">
    <location>
        <position position="464"/>
    </location>
    <ligand>
        <name>Zn(2+)</name>
        <dbReference type="ChEBI" id="CHEBI:29105"/>
    </ligand>
</feature>
<evidence type="ECO:0000256" key="7">
    <source>
        <dbReference type="SAM" id="Phobius"/>
    </source>
</evidence>
<feature type="transmembrane region" description="Helical" evidence="7">
    <location>
        <begin position="334"/>
        <end position="354"/>
    </location>
</feature>
<keyword evidence="3 7" id="KW-1133">Transmembrane helix</keyword>
<evidence type="ECO:0000313" key="9">
    <source>
        <dbReference type="Proteomes" id="UP001201262"/>
    </source>
</evidence>
<protein>
    <submittedName>
        <fullName evidence="8">Hemolysin-III related-domain-containing protein</fullName>
    </submittedName>
</protein>
<comment type="subcellular location">
    <subcellularLocation>
        <location evidence="1">Membrane</location>
        <topology evidence="1">Multi-pass membrane protein</topology>
    </subcellularLocation>
</comment>
<dbReference type="GO" id="GO:0006882">
    <property type="term" value="P:intracellular zinc ion homeostasis"/>
    <property type="evidence" value="ECO:0007669"/>
    <property type="project" value="TreeGrafter"/>
</dbReference>
<keyword evidence="4 7" id="KW-0472">Membrane</keyword>
<evidence type="ECO:0000256" key="3">
    <source>
        <dbReference type="ARBA" id="ARBA00022989"/>
    </source>
</evidence>
<feature type="transmembrane region" description="Helical" evidence="7">
    <location>
        <begin position="361"/>
        <end position="381"/>
    </location>
</feature>
<dbReference type="EMBL" id="JAJTJA010000004">
    <property type="protein sequence ID" value="KAH8700828.1"/>
    <property type="molecule type" value="Genomic_DNA"/>
</dbReference>
<dbReference type="GO" id="GO:0046872">
    <property type="term" value="F:metal ion binding"/>
    <property type="evidence" value="ECO:0007669"/>
    <property type="project" value="UniProtKB-KW"/>
</dbReference>
<dbReference type="GeneID" id="70242859"/>
<dbReference type="PANTHER" id="PTHR20855">
    <property type="entry name" value="ADIPOR/PROGESTIN RECEPTOR-RELATED"/>
    <property type="match status" value="1"/>
</dbReference>
<proteinExistence type="predicted"/>
<gene>
    <name evidence="8" type="ORF">BGW36DRAFT_317044</name>
</gene>
<reference evidence="8" key="1">
    <citation type="submission" date="2021-12" db="EMBL/GenBank/DDBJ databases">
        <title>Convergent genome expansion in fungi linked to evolution of root-endophyte symbiosis.</title>
        <authorList>
            <consortium name="DOE Joint Genome Institute"/>
            <person name="Ke Y.-H."/>
            <person name="Bonito G."/>
            <person name="Liao H.-L."/>
            <person name="Looney B."/>
            <person name="Rojas-Flechas A."/>
            <person name="Nash J."/>
            <person name="Hameed K."/>
            <person name="Schadt C."/>
            <person name="Martin F."/>
            <person name="Crous P.W."/>
            <person name="Miettinen O."/>
            <person name="Magnuson J.K."/>
            <person name="Labbe J."/>
            <person name="Jacobson D."/>
            <person name="Doktycz M.J."/>
            <person name="Veneault-Fourrey C."/>
            <person name="Kuo A."/>
            <person name="Mondo S."/>
            <person name="Calhoun S."/>
            <person name="Riley R."/>
            <person name="Ohm R."/>
            <person name="LaButti K."/>
            <person name="Andreopoulos B."/>
            <person name="Pangilinan J."/>
            <person name="Nolan M."/>
            <person name="Tritt A."/>
            <person name="Clum A."/>
            <person name="Lipzen A."/>
            <person name="Daum C."/>
            <person name="Barry K."/>
            <person name="Grigoriev I.V."/>
            <person name="Vilgalys R."/>
        </authorList>
    </citation>
    <scope>NUCLEOTIDE SEQUENCE</scope>
    <source>
        <strain evidence="8">PMI_201</strain>
    </source>
</reference>
<accession>A0AAD4KTZ3</accession>
<organism evidence="8 9">
    <name type="scientific">Talaromyces proteolyticus</name>
    <dbReference type="NCBI Taxonomy" id="1131652"/>
    <lineage>
        <taxon>Eukaryota</taxon>
        <taxon>Fungi</taxon>
        <taxon>Dikarya</taxon>
        <taxon>Ascomycota</taxon>
        <taxon>Pezizomycotina</taxon>
        <taxon>Eurotiomycetes</taxon>
        <taxon>Eurotiomycetidae</taxon>
        <taxon>Eurotiales</taxon>
        <taxon>Trichocomaceae</taxon>
        <taxon>Talaromyces</taxon>
        <taxon>Talaromyces sect. Bacilispori</taxon>
    </lineage>
</organism>
<feature type="binding site" evidence="5">
    <location>
        <position position="315"/>
    </location>
    <ligand>
        <name>Zn(2+)</name>
        <dbReference type="ChEBI" id="CHEBI:29105"/>
    </ligand>
</feature>
<feature type="coiled-coil region" evidence="6">
    <location>
        <begin position="113"/>
        <end position="140"/>
    </location>
</feature>